<feature type="region of interest" description="Disordered" evidence="1">
    <location>
        <begin position="19"/>
        <end position="43"/>
    </location>
</feature>
<sequence length="106" mass="11148">GRYYVRLKAYSNFSGVTLKGSYTGSTTPPPPPPPPPGGKNELQNGVAQTNLSAATGDALVYTFNVPSGATDIRFDMSGGTGDADLYTRFGSEPTDATYDCRPYKSG</sequence>
<keyword evidence="4" id="KW-1185">Reference proteome</keyword>
<dbReference type="RefSeq" id="WP_353898264.1">
    <property type="nucleotide sequence ID" value="NZ_JBEVCJ010000195.1"/>
</dbReference>
<dbReference type="Gene3D" id="2.60.120.380">
    <property type="match status" value="1"/>
</dbReference>
<name>A0ABV2C0H7_9GAMM</name>
<evidence type="ECO:0000256" key="1">
    <source>
        <dbReference type="SAM" id="MobiDB-lite"/>
    </source>
</evidence>
<evidence type="ECO:0000313" key="3">
    <source>
        <dbReference type="EMBL" id="MET1257685.1"/>
    </source>
</evidence>
<feature type="non-terminal residue" evidence="3">
    <location>
        <position position="1"/>
    </location>
</feature>
<gene>
    <name evidence="3" type="ORF">ABVT43_21315</name>
</gene>
<feature type="compositionally biased region" description="Pro residues" evidence="1">
    <location>
        <begin position="27"/>
        <end position="37"/>
    </location>
</feature>
<evidence type="ECO:0000313" key="4">
    <source>
        <dbReference type="Proteomes" id="UP001548189"/>
    </source>
</evidence>
<accession>A0ABV2C0H7</accession>
<dbReference type="Proteomes" id="UP001548189">
    <property type="component" value="Unassembled WGS sequence"/>
</dbReference>
<organism evidence="3 4">
    <name type="scientific">Aliikangiella maris</name>
    <dbReference type="NCBI Taxonomy" id="3162458"/>
    <lineage>
        <taxon>Bacteria</taxon>
        <taxon>Pseudomonadati</taxon>
        <taxon>Pseudomonadota</taxon>
        <taxon>Gammaproteobacteria</taxon>
        <taxon>Oceanospirillales</taxon>
        <taxon>Pleioneaceae</taxon>
        <taxon>Aliikangiella</taxon>
    </lineage>
</organism>
<proteinExistence type="predicted"/>
<feature type="non-terminal residue" evidence="3">
    <location>
        <position position="106"/>
    </location>
</feature>
<dbReference type="EMBL" id="JBEVCJ010000195">
    <property type="protein sequence ID" value="MET1257685.1"/>
    <property type="molecule type" value="Genomic_DNA"/>
</dbReference>
<dbReference type="Pfam" id="PF04151">
    <property type="entry name" value="PPC"/>
    <property type="match status" value="1"/>
</dbReference>
<feature type="domain" description="Peptidase C-terminal archaeal/bacterial" evidence="2">
    <location>
        <begin position="58"/>
        <end position="106"/>
    </location>
</feature>
<protein>
    <submittedName>
        <fullName evidence="3">PPC domain-containing protein</fullName>
    </submittedName>
</protein>
<dbReference type="InterPro" id="IPR007280">
    <property type="entry name" value="Peptidase_C_arc/bac"/>
</dbReference>
<reference evidence="3 4" key="1">
    <citation type="submission" date="2024-06" db="EMBL/GenBank/DDBJ databases">
        <authorList>
            <person name="Li F."/>
        </authorList>
    </citation>
    <scope>NUCLEOTIDE SEQUENCE [LARGE SCALE GENOMIC DNA]</scope>
    <source>
        <strain evidence="3 4">GXAS 311</strain>
    </source>
</reference>
<comment type="caution">
    <text evidence="3">The sequence shown here is derived from an EMBL/GenBank/DDBJ whole genome shotgun (WGS) entry which is preliminary data.</text>
</comment>
<evidence type="ECO:0000259" key="2">
    <source>
        <dbReference type="Pfam" id="PF04151"/>
    </source>
</evidence>